<keyword evidence="7" id="KW-0028">Amino-acid biosynthesis</keyword>
<dbReference type="Pfam" id="PF00696">
    <property type="entry name" value="AA_kinase"/>
    <property type="match status" value="1"/>
</dbReference>
<dbReference type="GO" id="GO:0009088">
    <property type="term" value="P:threonine biosynthetic process"/>
    <property type="evidence" value="ECO:0007669"/>
    <property type="project" value="UniProtKB-UniPathway"/>
</dbReference>
<dbReference type="GO" id="GO:0009089">
    <property type="term" value="P:lysine biosynthetic process via diaminopimelate"/>
    <property type="evidence" value="ECO:0007669"/>
    <property type="project" value="UniProtKB-UniPathway"/>
</dbReference>
<dbReference type="SUPFAM" id="SSF81995">
    <property type="entry name" value="beta-sandwich domain of Sec23/24"/>
    <property type="match status" value="1"/>
</dbReference>
<dbReference type="EMBL" id="GL832956">
    <property type="protein sequence ID" value="EGD76116.1"/>
    <property type="molecule type" value="Genomic_DNA"/>
</dbReference>
<keyword evidence="6" id="KW-0067">ATP-binding</keyword>
<evidence type="ECO:0000313" key="10">
    <source>
        <dbReference type="EMBL" id="EGD76116.1"/>
    </source>
</evidence>
<evidence type="ECO:0000256" key="1">
    <source>
        <dbReference type="ARBA" id="ARBA00010122"/>
    </source>
</evidence>
<reference evidence="10" key="1">
    <citation type="submission" date="2009-08" db="EMBL/GenBank/DDBJ databases">
        <title>Annotation of Salpingoeca rosetta.</title>
        <authorList>
            <consortium name="The Broad Institute Genome Sequencing Platform"/>
            <person name="Russ C."/>
            <person name="Cuomo C."/>
            <person name="Burger G."/>
            <person name="Gray M.W."/>
            <person name="Holland P.W.H."/>
            <person name="King N."/>
            <person name="Lang F.B.F."/>
            <person name="Roger A.J."/>
            <person name="Ruiz-Trillo I."/>
            <person name="Young S.K."/>
            <person name="Zeng Q."/>
            <person name="Gargeya S."/>
            <person name="Alvarado L."/>
            <person name="Berlin A."/>
            <person name="Chapman S.B."/>
            <person name="Chen Z."/>
            <person name="Freedman E."/>
            <person name="Gellesch M."/>
            <person name="Goldberg J."/>
            <person name="Griggs A."/>
            <person name="Gujja S."/>
            <person name="Heilman E."/>
            <person name="Heiman D."/>
            <person name="Howarth C."/>
            <person name="Mehta T."/>
            <person name="Neiman D."/>
            <person name="Pearson M."/>
            <person name="Roberts A."/>
            <person name="Saif S."/>
            <person name="Shea T."/>
            <person name="Shenoy N."/>
            <person name="Sisk P."/>
            <person name="Stolte C."/>
            <person name="Sykes S."/>
            <person name="White J."/>
            <person name="Yandava C."/>
            <person name="Haas B."/>
            <person name="Nusbaum C."/>
            <person name="Birren B."/>
        </authorList>
    </citation>
    <scope>NUCLEOTIDE SEQUENCE [LARGE SCALE GENOMIC DNA]</scope>
    <source>
        <strain evidence="10">ATCC 50818</strain>
    </source>
</reference>
<dbReference type="FunFam" id="3.40.1160.10:FF:000023">
    <property type="entry name" value="Probable aspartokinase"/>
    <property type="match status" value="1"/>
</dbReference>
<evidence type="ECO:0000256" key="2">
    <source>
        <dbReference type="ARBA" id="ARBA00013059"/>
    </source>
</evidence>
<keyword evidence="3" id="KW-0808">Transferase</keyword>
<feature type="compositionally biased region" description="Low complexity" evidence="8">
    <location>
        <begin position="33"/>
        <end position="64"/>
    </location>
</feature>
<dbReference type="InterPro" id="IPR045865">
    <property type="entry name" value="ACT-like_dom_sf"/>
</dbReference>
<dbReference type="InterPro" id="IPR001341">
    <property type="entry name" value="Asp_kinase"/>
</dbReference>
<comment type="pathway">
    <text evidence="7">Amino-acid biosynthesis; L-methionine biosynthesis via de novo pathway; L-homoserine from L-aspartate: step 1/3.</text>
</comment>
<dbReference type="GO" id="GO:0005524">
    <property type="term" value="F:ATP binding"/>
    <property type="evidence" value="ECO:0007669"/>
    <property type="project" value="UniProtKB-KW"/>
</dbReference>
<dbReference type="GO" id="GO:0071266">
    <property type="term" value="P:'de novo' L-methionine biosynthetic process"/>
    <property type="evidence" value="ECO:0007669"/>
    <property type="project" value="UniProtKB-ARBA"/>
</dbReference>
<dbReference type="SUPFAM" id="SSF55021">
    <property type="entry name" value="ACT-like"/>
    <property type="match status" value="2"/>
</dbReference>
<dbReference type="InParanoid" id="F2TXK7"/>
<dbReference type="NCBIfam" id="TIGR00657">
    <property type="entry name" value="asp_kinases"/>
    <property type="match status" value="1"/>
</dbReference>
<comment type="similarity">
    <text evidence="1">Belongs to the aspartokinase family.</text>
</comment>
<dbReference type="STRING" id="946362.F2TXK7"/>
<evidence type="ECO:0000313" key="11">
    <source>
        <dbReference type="Proteomes" id="UP000007799"/>
    </source>
</evidence>
<dbReference type="Pfam" id="PF22468">
    <property type="entry name" value="ACT_9"/>
    <property type="match status" value="1"/>
</dbReference>
<proteinExistence type="inferred from homology"/>
<feature type="region of interest" description="Disordered" evidence="8">
    <location>
        <begin position="28"/>
        <end position="92"/>
    </location>
</feature>
<dbReference type="GeneID" id="16078886"/>
<feature type="domain" description="ACT" evidence="9">
    <location>
        <begin position="501"/>
        <end position="565"/>
    </location>
</feature>
<evidence type="ECO:0000256" key="6">
    <source>
        <dbReference type="ARBA" id="ARBA00022840"/>
    </source>
</evidence>
<dbReference type="SUPFAM" id="SSF53633">
    <property type="entry name" value="Carbamate kinase-like"/>
    <property type="match status" value="1"/>
</dbReference>
<dbReference type="GO" id="GO:0005829">
    <property type="term" value="C:cytosol"/>
    <property type="evidence" value="ECO:0007669"/>
    <property type="project" value="TreeGrafter"/>
</dbReference>
<evidence type="ECO:0000256" key="8">
    <source>
        <dbReference type="SAM" id="MobiDB-lite"/>
    </source>
</evidence>
<dbReference type="InterPro" id="IPR002912">
    <property type="entry name" value="ACT_dom"/>
</dbReference>
<organism evidence="11">
    <name type="scientific">Salpingoeca rosetta (strain ATCC 50818 / BSB-021)</name>
    <dbReference type="NCBI Taxonomy" id="946362"/>
    <lineage>
        <taxon>Eukaryota</taxon>
        <taxon>Choanoflagellata</taxon>
        <taxon>Craspedida</taxon>
        <taxon>Salpingoecidae</taxon>
        <taxon>Salpingoeca</taxon>
    </lineage>
</organism>
<evidence type="ECO:0000256" key="4">
    <source>
        <dbReference type="ARBA" id="ARBA00022741"/>
    </source>
</evidence>
<evidence type="ECO:0000256" key="7">
    <source>
        <dbReference type="RuleBase" id="RU004249"/>
    </source>
</evidence>
<dbReference type="RefSeq" id="XP_004998291.1">
    <property type="nucleotide sequence ID" value="XM_004998234.1"/>
</dbReference>
<name>F2TXK7_SALR5</name>
<protein>
    <recommendedName>
        <fullName evidence="2">aspartate kinase</fullName>
        <ecNumber evidence="2">2.7.2.4</ecNumber>
    </recommendedName>
</protein>
<comment type="pathway">
    <text evidence="7">Amino-acid biosynthesis; L-lysine biosynthesis via DAP pathway; (S)-tetrahydrodipicolinate from L-aspartate: step 1/4.</text>
</comment>
<dbReference type="PANTHER" id="PTHR21499:SF59">
    <property type="entry name" value="ASPARTOKINASE"/>
    <property type="match status" value="1"/>
</dbReference>
<dbReference type="CDD" id="cd04892">
    <property type="entry name" value="ACT_AK-like_2"/>
    <property type="match status" value="1"/>
</dbReference>
<dbReference type="PROSITE" id="PS00324">
    <property type="entry name" value="ASPARTOKINASE"/>
    <property type="match status" value="1"/>
</dbReference>
<evidence type="ECO:0000256" key="3">
    <source>
        <dbReference type="ARBA" id="ARBA00022679"/>
    </source>
</evidence>
<dbReference type="InterPro" id="IPR001048">
    <property type="entry name" value="Asp/Glu/Uridylate_kinase"/>
</dbReference>
<dbReference type="InterPro" id="IPR018042">
    <property type="entry name" value="Aspartate_kinase_CS"/>
</dbReference>
<dbReference type="Proteomes" id="UP000007799">
    <property type="component" value="Unassembled WGS sequence"/>
</dbReference>
<comment type="pathway">
    <text evidence="7">Amino-acid biosynthesis; L-threonine biosynthesis; L-threonine from L-aspartate: step 1/5.</text>
</comment>
<dbReference type="FunFam" id="3.30.2130.10:FF:000001">
    <property type="entry name" value="Bifunctional aspartokinase/homoserine dehydrogenase"/>
    <property type="match status" value="1"/>
</dbReference>
<dbReference type="UniPathway" id="UPA00051">
    <property type="reaction ID" value="UER00462"/>
</dbReference>
<dbReference type="UniPathway" id="UPA00050">
    <property type="reaction ID" value="UER00461"/>
</dbReference>
<gene>
    <name evidence="10" type="ORF">PTSG_00824</name>
</gene>
<keyword evidence="5 10" id="KW-0418">Kinase</keyword>
<dbReference type="OMA" id="YEIWTDV"/>
<keyword evidence="11" id="KW-1185">Reference proteome</keyword>
<dbReference type="AlphaFoldDB" id="F2TXK7"/>
<accession>F2TXK7</accession>
<dbReference type="PANTHER" id="PTHR21499">
    <property type="entry name" value="ASPARTATE KINASE"/>
    <property type="match status" value="1"/>
</dbReference>
<dbReference type="Gene3D" id="3.40.1160.10">
    <property type="entry name" value="Acetylglutamate kinase-like"/>
    <property type="match status" value="1"/>
</dbReference>
<dbReference type="PROSITE" id="PS51671">
    <property type="entry name" value="ACT"/>
    <property type="match status" value="1"/>
</dbReference>
<dbReference type="Gene3D" id="3.30.2130.10">
    <property type="entry name" value="VC0802-like"/>
    <property type="match status" value="1"/>
</dbReference>
<dbReference type="OrthoDB" id="4323675at2759"/>
<dbReference type="InterPro" id="IPR036393">
    <property type="entry name" value="AceGlu_kinase-like_sf"/>
</dbReference>
<dbReference type="eggNOG" id="KOG0456">
    <property type="taxonomic scope" value="Eukaryota"/>
</dbReference>
<dbReference type="UniPathway" id="UPA00034">
    <property type="reaction ID" value="UER00015"/>
</dbReference>
<dbReference type="InterPro" id="IPR054352">
    <property type="entry name" value="ACT_Aspartokinase"/>
</dbReference>
<evidence type="ECO:0000259" key="9">
    <source>
        <dbReference type="PROSITE" id="PS51671"/>
    </source>
</evidence>
<dbReference type="GO" id="GO:0009090">
    <property type="term" value="P:homoserine biosynthetic process"/>
    <property type="evidence" value="ECO:0007669"/>
    <property type="project" value="TreeGrafter"/>
</dbReference>
<sequence length="565" mass="62034">MAMALARRAASAWAPVTSRSLLWAPAQHAHGLQPPRAAHTQQQQQRQQPPHQHLQQQGHPIQQQVRWKSARAQKVEAQAASPASRVKNEDPSKRKVFVQKFGGTSLGTFEKLEKVVNIVRTNLEKARLACVVSAISSETKSEGTTSRLLNAAQAAVNEDPFHHFLDAIEDTHLDIIYSMIRNPDNRDAAKQHVLKELRNVRQFCESLTVIRELSPRSHDMIVGCGERLSAGMIASVLKEEGIPTVYMNLSHLFKSPLDANKVGYHHKAIAALQTQLDKTVDLDYVVPIITGYMGDIAGGIIDGIGRGYSDLTAALVAAALKADALQVWKESDGIFTGNPTKISNAQLLHVVSPREAAELTYFGNEVLHPFTMECAIEANIPIHILNTFKIDSPGTVVKPHATQTELAERGLRNIAAVVSKKHIDVINVASNKRLESASFLAKVFELFAKHRVKVDLISTSETNLSITVHESVEGHRVQDLVAELEALGRCSIKRNRAIVSIIGEGMAKQIGLAAEMMDCLSSQKINFEMITQGASEINTTVVIKQDQADLAVQAIHERFLDASKK</sequence>
<keyword evidence="4" id="KW-0547">Nucleotide-binding</keyword>
<evidence type="ECO:0000256" key="5">
    <source>
        <dbReference type="ARBA" id="ARBA00022777"/>
    </source>
</evidence>
<dbReference type="GO" id="GO:0004072">
    <property type="term" value="F:aspartate kinase activity"/>
    <property type="evidence" value="ECO:0007669"/>
    <property type="project" value="UniProtKB-EC"/>
</dbReference>
<dbReference type="EC" id="2.7.2.4" evidence="2"/>
<dbReference type="KEGG" id="sre:PTSG_00824"/>